<dbReference type="RefSeq" id="WP_192759427.1">
    <property type="nucleotide sequence ID" value="NZ_JADBDZ010000001.1"/>
</dbReference>
<name>A0ABR9JQE0_9ACTN</name>
<evidence type="ECO:0000256" key="2">
    <source>
        <dbReference type="SAM" id="SignalP"/>
    </source>
</evidence>
<feature type="compositionally biased region" description="Polar residues" evidence="1">
    <location>
        <begin position="245"/>
        <end position="256"/>
    </location>
</feature>
<dbReference type="Pfam" id="PF13349">
    <property type="entry name" value="DUF4097"/>
    <property type="match status" value="1"/>
</dbReference>
<feature type="region of interest" description="Disordered" evidence="1">
    <location>
        <begin position="222"/>
        <end position="256"/>
    </location>
</feature>
<dbReference type="PROSITE" id="PS51318">
    <property type="entry name" value="TAT"/>
    <property type="match status" value="1"/>
</dbReference>
<feature type="domain" description="DUF4097" evidence="3">
    <location>
        <begin position="138"/>
        <end position="250"/>
    </location>
</feature>
<protein>
    <recommendedName>
        <fullName evidence="3">DUF4097 domain-containing protein</fullName>
    </recommendedName>
</protein>
<accession>A0ABR9JQE0</accession>
<reference evidence="4 5" key="1">
    <citation type="submission" date="2020-10" db="EMBL/GenBank/DDBJ databases">
        <title>Sequencing the genomes of 1000 actinobacteria strains.</title>
        <authorList>
            <person name="Klenk H.-P."/>
        </authorList>
    </citation>
    <scope>NUCLEOTIDE SEQUENCE [LARGE SCALE GENOMIC DNA]</scope>
    <source>
        <strain evidence="4 5">DSM 46744</strain>
    </source>
</reference>
<evidence type="ECO:0000259" key="3">
    <source>
        <dbReference type="Pfam" id="PF13349"/>
    </source>
</evidence>
<feature type="signal peptide" evidence="2">
    <location>
        <begin position="1"/>
        <end position="32"/>
    </location>
</feature>
<organism evidence="4 5">
    <name type="scientific">Actinomadura algeriensis</name>
    <dbReference type="NCBI Taxonomy" id="1679523"/>
    <lineage>
        <taxon>Bacteria</taxon>
        <taxon>Bacillati</taxon>
        <taxon>Actinomycetota</taxon>
        <taxon>Actinomycetes</taxon>
        <taxon>Streptosporangiales</taxon>
        <taxon>Thermomonosporaceae</taxon>
        <taxon>Actinomadura</taxon>
    </lineage>
</organism>
<comment type="caution">
    <text evidence="4">The sequence shown here is derived from an EMBL/GenBank/DDBJ whole genome shotgun (WGS) entry which is preliminary data.</text>
</comment>
<dbReference type="Proteomes" id="UP000627838">
    <property type="component" value="Unassembled WGS sequence"/>
</dbReference>
<dbReference type="EMBL" id="JADBDZ010000001">
    <property type="protein sequence ID" value="MBE1532781.1"/>
    <property type="molecule type" value="Genomic_DNA"/>
</dbReference>
<evidence type="ECO:0000313" key="4">
    <source>
        <dbReference type="EMBL" id="MBE1532781.1"/>
    </source>
</evidence>
<dbReference type="InterPro" id="IPR006311">
    <property type="entry name" value="TAT_signal"/>
</dbReference>
<keyword evidence="2" id="KW-0732">Signal</keyword>
<sequence>MTVFDLPARRTLAAAGGVLALAAALGGCGASAADAEPERRSFGPVPVRLTIDVTGGALDVRPAPVDQVRVTRRFDRWLVVGGDAGSTWRLRDGTLTLATDCNTIIGGCDVRYEVLVPERVAVAVQGENGAVTATGFRSDLKVRTDNGAITVTGAAGGLDLETQNGEVRASGSASRQVKAVSQNGEVALSFAAVPDRVRVETDNGAVKVEVPEDRYRVTTRTDNGDVRADVPDDPGGTHAIDVRTGNGSITLRTAAP</sequence>
<keyword evidence="5" id="KW-1185">Reference proteome</keyword>
<evidence type="ECO:0000256" key="1">
    <source>
        <dbReference type="SAM" id="MobiDB-lite"/>
    </source>
</evidence>
<dbReference type="InterPro" id="IPR025164">
    <property type="entry name" value="Toastrack_DUF4097"/>
</dbReference>
<feature type="chain" id="PRO_5046147756" description="DUF4097 domain-containing protein" evidence="2">
    <location>
        <begin position="33"/>
        <end position="256"/>
    </location>
</feature>
<proteinExistence type="predicted"/>
<evidence type="ECO:0000313" key="5">
    <source>
        <dbReference type="Proteomes" id="UP000627838"/>
    </source>
</evidence>
<gene>
    <name evidence="4" type="ORF">H4W34_002614</name>
</gene>